<keyword evidence="1" id="KW-0675">Receptor</keyword>
<name>A0A5A7Q1B6_STRAF</name>
<accession>A0A5A7Q1B6</accession>
<comment type="caution">
    <text evidence="1">The sequence shown here is derived from an EMBL/GenBank/DDBJ whole genome shotgun (WGS) entry which is preliminary data.</text>
</comment>
<evidence type="ECO:0000313" key="1">
    <source>
        <dbReference type="EMBL" id="GER38167.1"/>
    </source>
</evidence>
<organism evidence="1 2">
    <name type="scientific">Striga asiatica</name>
    <name type="common">Asiatic witchweed</name>
    <name type="synonym">Buchnera asiatica</name>
    <dbReference type="NCBI Taxonomy" id="4170"/>
    <lineage>
        <taxon>Eukaryota</taxon>
        <taxon>Viridiplantae</taxon>
        <taxon>Streptophyta</taxon>
        <taxon>Embryophyta</taxon>
        <taxon>Tracheophyta</taxon>
        <taxon>Spermatophyta</taxon>
        <taxon>Magnoliopsida</taxon>
        <taxon>eudicotyledons</taxon>
        <taxon>Gunneridae</taxon>
        <taxon>Pentapetalae</taxon>
        <taxon>asterids</taxon>
        <taxon>lamiids</taxon>
        <taxon>Lamiales</taxon>
        <taxon>Orobanchaceae</taxon>
        <taxon>Buchnereae</taxon>
        <taxon>Striga</taxon>
    </lineage>
</organism>
<dbReference type="Proteomes" id="UP000325081">
    <property type="component" value="Unassembled WGS sequence"/>
</dbReference>
<dbReference type="AlphaFoldDB" id="A0A5A7Q1B6"/>
<proteinExistence type="predicted"/>
<gene>
    <name evidence="1" type="ORF">STAS_14623</name>
</gene>
<protein>
    <submittedName>
        <fullName evidence="1">Olfactory receptor</fullName>
    </submittedName>
</protein>
<keyword evidence="2" id="KW-1185">Reference proteome</keyword>
<dbReference type="EMBL" id="BKCP01005461">
    <property type="protein sequence ID" value="GER38167.1"/>
    <property type="molecule type" value="Genomic_DNA"/>
</dbReference>
<evidence type="ECO:0000313" key="2">
    <source>
        <dbReference type="Proteomes" id="UP000325081"/>
    </source>
</evidence>
<sequence length="197" mass="21856">MPQVFALDASKSGVALLLYTLMPEFNPKEEEDIGTSEKISSIRTSTLQSLKRRAELALSYVFALSYQTEHITNNSRKEGTTSSSHHCESILFSLCISISSRDSIRFNVSECLVQFLSLMNVCLSPLILELWENDRGKNFHEIVNTAAYLEFLTKEQLLLLEGQLMALAVTLPASCLGKDGTSGMPLSGREAKYTPPE</sequence>
<reference evidence="2" key="1">
    <citation type="journal article" date="2019" name="Curr. Biol.">
        <title>Genome Sequence of Striga asiatica Provides Insight into the Evolution of Plant Parasitism.</title>
        <authorList>
            <person name="Yoshida S."/>
            <person name="Kim S."/>
            <person name="Wafula E.K."/>
            <person name="Tanskanen J."/>
            <person name="Kim Y.M."/>
            <person name="Honaas L."/>
            <person name="Yang Z."/>
            <person name="Spallek T."/>
            <person name="Conn C.E."/>
            <person name="Ichihashi Y."/>
            <person name="Cheong K."/>
            <person name="Cui S."/>
            <person name="Der J.P."/>
            <person name="Gundlach H."/>
            <person name="Jiao Y."/>
            <person name="Hori C."/>
            <person name="Ishida J.K."/>
            <person name="Kasahara H."/>
            <person name="Kiba T."/>
            <person name="Kim M.S."/>
            <person name="Koo N."/>
            <person name="Laohavisit A."/>
            <person name="Lee Y.H."/>
            <person name="Lumba S."/>
            <person name="McCourt P."/>
            <person name="Mortimer J.C."/>
            <person name="Mutuku J.M."/>
            <person name="Nomura T."/>
            <person name="Sasaki-Sekimoto Y."/>
            <person name="Seto Y."/>
            <person name="Wang Y."/>
            <person name="Wakatake T."/>
            <person name="Sakakibara H."/>
            <person name="Demura T."/>
            <person name="Yamaguchi S."/>
            <person name="Yoneyama K."/>
            <person name="Manabe R.I."/>
            <person name="Nelson D.C."/>
            <person name="Schulman A.H."/>
            <person name="Timko M.P."/>
            <person name="dePamphilis C.W."/>
            <person name="Choi D."/>
            <person name="Shirasu K."/>
        </authorList>
    </citation>
    <scope>NUCLEOTIDE SEQUENCE [LARGE SCALE GENOMIC DNA]</scope>
    <source>
        <strain evidence="2">cv. UVA1</strain>
    </source>
</reference>